<proteinExistence type="predicted"/>
<comment type="caution">
    <text evidence="1">The sequence shown here is derived from an EMBL/GenBank/DDBJ whole genome shotgun (WGS) entry which is preliminary data.</text>
</comment>
<dbReference type="SUPFAM" id="SSF54637">
    <property type="entry name" value="Thioesterase/thiol ester dehydrase-isomerase"/>
    <property type="match status" value="1"/>
</dbReference>
<dbReference type="Gene3D" id="3.10.129.10">
    <property type="entry name" value="Hotdog Thioesterase"/>
    <property type="match status" value="1"/>
</dbReference>
<accession>A0ABP8HPK9</accession>
<evidence type="ECO:0000313" key="1">
    <source>
        <dbReference type="EMBL" id="GAA4342288.1"/>
    </source>
</evidence>
<dbReference type="RefSeq" id="WP_345538066.1">
    <property type="nucleotide sequence ID" value="NZ_BAABGJ010000020.1"/>
</dbReference>
<dbReference type="Proteomes" id="UP001500975">
    <property type="component" value="Unassembled WGS sequence"/>
</dbReference>
<dbReference type="CDD" id="cd00586">
    <property type="entry name" value="4HBT"/>
    <property type="match status" value="1"/>
</dbReference>
<keyword evidence="2" id="KW-1185">Reference proteome</keyword>
<protein>
    <submittedName>
        <fullName evidence="1">Acyl-CoA thioesterase</fullName>
    </submittedName>
</protein>
<name>A0ABP8HPK9_9BURK</name>
<gene>
    <name evidence="1" type="ORF">GCM10023165_23900</name>
</gene>
<sequence length="140" mass="15621">MRQYSYDRRLNWSECDPGGIVFFPHYARWMVDGLNEMFLSLGIDPNAPTGGDALGGLPVLGLSMKFVSAPALHETVTHQITVLKVGGKSMAFQHRFLRGDELLMEAEETRVWAEHPLGNPRALRTLQVPEHVRALLQAPA</sequence>
<dbReference type="Pfam" id="PF13279">
    <property type="entry name" value="4HBT_2"/>
    <property type="match status" value="1"/>
</dbReference>
<dbReference type="EMBL" id="BAABGJ010000020">
    <property type="protein sequence ID" value="GAA4342288.1"/>
    <property type="molecule type" value="Genomic_DNA"/>
</dbReference>
<reference evidence="2" key="1">
    <citation type="journal article" date="2019" name="Int. J. Syst. Evol. Microbiol.">
        <title>The Global Catalogue of Microorganisms (GCM) 10K type strain sequencing project: providing services to taxonomists for standard genome sequencing and annotation.</title>
        <authorList>
            <consortium name="The Broad Institute Genomics Platform"/>
            <consortium name="The Broad Institute Genome Sequencing Center for Infectious Disease"/>
            <person name="Wu L."/>
            <person name="Ma J."/>
        </authorList>
    </citation>
    <scope>NUCLEOTIDE SEQUENCE [LARGE SCALE GENOMIC DNA]</scope>
    <source>
        <strain evidence="2">JCM 17804</strain>
    </source>
</reference>
<dbReference type="InterPro" id="IPR029069">
    <property type="entry name" value="HotDog_dom_sf"/>
</dbReference>
<organism evidence="1 2">
    <name type="scientific">Variovorax defluvii</name>
    <dbReference type="NCBI Taxonomy" id="913761"/>
    <lineage>
        <taxon>Bacteria</taxon>
        <taxon>Pseudomonadati</taxon>
        <taxon>Pseudomonadota</taxon>
        <taxon>Betaproteobacteria</taxon>
        <taxon>Burkholderiales</taxon>
        <taxon>Comamonadaceae</taxon>
        <taxon>Variovorax</taxon>
    </lineage>
</organism>
<evidence type="ECO:0000313" key="2">
    <source>
        <dbReference type="Proteomes" id="UP001500975"/>
    </source>
</evidence>